<keyword evidence="1" id="KW-0175">Coiled coil</keyword>
<evidence type="ECO:0000313" key="3">
    <source>
        <dbReference type="Proteomes" id="UP000000539"/>
    </source>
</evidence>
<evidence type="ECO:0000313" key="2">
    <source>
        <dbReference type="Ensembl" id="ENSGALP00010010915.1"/>
    </source>
</evidence>
<accession>A0A8V0Y4A2</accession>
<dbReference type="GeneTree" id="ENSGT00390000013087"/>
<gene>
    <name evidence="2" type="primary">CCDC83</name>
</gene>
<protein>
    <submittedName>
        <fullName evidence="2">Coiled-coil domain containing 83</fullName>
    </submittedName>
</protein>
<feature type="coiled-coil region" evidence="1">
    <location>
        <begin position="41"/>
        <end position="86"/>
    </location>
</feature>
<dbReference type="PANTHER" id="PTHR21468:SF1">
    <property type="entry name" value="COILED-COIL DOMAIN-CONTAINING PROTEIN 83"/>
    <property type="match status" value="1"/>
</dbReference>
<dbReference type="Ensembl" id="ENSGALT00010019367.1">
    <property type="protein sequence ID" value="ENSGALP00010010915.1"/>
    <property type="gene ID" value="ENSGALG00010008119.1"/>
</dbReference>
<dbReference type="AlphaFoldDB" id="A0A8V0Y4A2"/>
<proteinExistence type="predicted"/>
<organism evidence="2 3">
    <name type="scientific">Gallus gallus</name>
    <name type="common">Chicken</name>
    <dbReference type="NCBI Taxonomy" id="9031"/>
    <lineage>
        <taxon>Eukaryota</taxon>
        <taxon>Metazoa</taxon>
        <taxon>Chordata</taxon>
        <taxon>Craniata</taxon>
        <taxon>Vertebrata</taxon>
        <taxon>Euteleostomi</taxon>
        <taxon>Archelosauria</taxon>
        <taxon>Archosauria</taxon>
        <taxon>Dinosauria</taxon>
        <taxon>Saurischia</taxon>
        <taxon>Theropoda</taxon>
        <taxon>Coelurosauria</taxon>
        <taxon>Aves</taxon>
        <taxon>Neognathae</taxon>
        <taxon>Galloanserae</taxon>
        <taxon>Galliformes</taxon>
        <taxon>Phasianidae</taxon>
        <taxon>Phasianinae</taxon>
        <taxon>Gallus</taxon>
    </lineage>
</organism>
<reference evidence="2" key="2">
    <citation type="submission" date="2025-08" db="UniProtKB">
        <authorList>
            <consortium name="Ensembl"/>
        </authorList>
    </citation>
    <scope>IDENTIFICATION</scope>
    <source>
        <strain evidence="2">broiler</strain>
    </source>
</reference>
<feature type="coiled-coil region" evidence="1">
    <location>
        <begin position="159"/>
        <end position="248"/>
    </location>
</feature>
<keyword evidence="3" id="KW-1185">Reference proteome</keyword>
<dbReference type="OrthoDB" id="10005859at2759"/>
<dbReference type="Proteomes" id="UP000000539">
    <property type="component" value="Chromosome 1"/>
</dbReference>
<reference evidence="2" key="3">
    <citation type="submission" date="2025-09" db="UniProtKB">
        <authorList>
            <consortium name="Ensembl"/>
        </authorList>
    </citation>
    <scope>IDENTIFICATION</scope>
    <source>
        <strain evidence="2">broiler</strain>
    </source>
</reference>
<evidence type="ECO:0000256" key="1">
    <source>
        <dbReference type="SAM" id="Coils"/>
    </source>
</evidence>
<dbReference type="PANTHER" id="PTHR21468">
    <property type="entry name" value="HSD9"/>
    <property type="match status" value="1"/>
</dbReference>
<reference evidence="2" key="1">
    <citation type="submission" date="2020-11" db="EMBL/GenBank/DDBJ databases">
        <title>Gallus gallus (Chicken) genome, bGalGal1, GRCg7b, maternal haplotype autosomes + Z &amp; W.</title>
        <authorList>
            <person name="Warren W."/>
            <person name="Formenti G."/>
            <person name="Fedrigo O."/>
            <person name="Haase B."/>
            <person name="Mountcastle J."/>
            <person name="Balacco J."/>
            <person name="Tracey A."/>
            <person name="Schneider V."/>
            <person name="Okimoto R."/>
            <person name="Cheng H."/>
            <person name="Hawken R."/>
            <person name="Howe K."/>
            <person name="Jarvis E.D."/>
        </authorList>
    </citation>
    <scope>NUCLEOTIDE SEQUENCE [LARGE SCALE GENOMIC DNA]</scope>
    <source>
        <strain evidence="2">Broiler</strain>
    </source>
</reference>
<dbReference type="InterPro" id="IPR026702">
    <property type="entry name" value="CCDC83"/>
</dbReference>
<sequence>MEEKKVKPEEQSAEESAFQEALLEFQIEKKEAATDKVLFDLKQVEKKNKEYNERNDKLKEEQQAHIRRILRRIEEKEQEKDAKEVVTRNDVEESLKDKWQYAKDKEQILKDLLFRTEETDQQLLVKQSERDYWLDYKNVGSKTDANKIKSLKKDIKEVKDDFQRTAEYYRNALKAMKEENDSLIEMHVKKNKEQAPENAVRYLDKCSCREIEENEWLKEEVKLYRKEVRDLKASVQLLEEENISLVRKLMDNKIQNLRVPRHLFLTQAADLQDESLQDEIKGVEHGEYSETDGEESLRRATVSCQKKKSFPKIQCKTEIGKSQDRDEELQEKSLTPILNSLFEVERDFQEYLKLGPLVSNPMCVVGRAMPIHKESEETPSKSPPKGDYIGESDRHITAQMIKALSKEKLPNLCLRKFHQQRSKKSKKCVIQLID</sequence>
<name>A0A8V0Y4A2_CHICK</name>